<keyword evidence="1 2" id="KW-0597">Phosphoprotein</keyword>
<evidence type="ECO:0000256" key="1">
    <source>
        <dbReference type="ARBA" id="ARBA00022553"/>
    </source>
</evidence>
<organism evidence="4 5">
    <name type="scientific">Candidatus Manganitrophus noduliformans</name>
    <dbReference type="NCBI Taxonomy" id="2606439"/>
    <lineage>
        <taxon>Bacteria</taxon>
        <taxon>Pseudomonadati</taxon>
        <taxon>Nitrospirota</taxon>
        <taxon>Nitrospiria</taxon>
        <taxon>Candidatus Troglogloeales</taxon>
        <taxon>Candidatus Manganitrophaceae</taxon>
        <taxon>Candidatus Manganitrophus</taxon>
    </lineage>
</organism>
<accession>A0A7X6DN05</accession>
<evidence type="ECO:0000313" key="4">
    <source>
        <dbReference type="EMBL" id="NKE70154.1"/>
    </source>
</evidence>
<dbReference type="InterPro" id="IPR011006">
    <property type="entry name" value="CheY-like_superfamily"/>
</dbReference>
<dbReference type="InterPro" id="IPR050595">
    <property type="entry name" value="Bact_response_regulator"/>
</dbReference>
<dbReference type="AlphaFoldDB" id="A0A7X6DN05"/>
<protein>
    <submittedName>
        <fullName evidence="4">Response regulator</fullName>
    </submittedName>
</protein>
<evidence type="ECO:0000256" key="2">
    <source>
        <dbReference type="PROSITE-ProRule" id="PRU00169"/>
    </source>
</evidence>
<name>A0A7X6DN05_9BACT</name>
<evidence type="ECO:0000313" key="5">
    <source>
        <dbReference type="Proteomes" id="UP000534783"/>
    </source>
</evidence>
<dbReference type="RefSeq" id="WP_168058418.1">
    <property type="nucleotide sequence ID" value="NZ_VTOW01000001.1"/>
</dbReference>
<dbReference type="Proteomes" id="UP000534783">
    <property type="component" value="Unassembled WGS sequence"/>
</dbReference>
<dbReference type="SUPFAM" id="SSF52172">
    <property type="entry name" value="CheY-like"/>
    <property type="match status" value="1"/>
</dbReference>
<dbReference type="GO" id="GO:0000160">
    <property type="term" value="P:phosphorelay signal transduction system"/>
    <property type="evidence" value="ECO:0007669"/>
    <property type="project" value="InterPro"/>
</dbReference>
<evidence type="ECO:0000259" key="3">
    <source>
        <dbReference type="PROSITE" id="PS50110"/>
    </source>
</evidence>
<dbReference type="InterPro" id="IPR001789">
    <property type="entry name" value="Sig_transdc_resp-reg_receiver"/>
</dbReference>
<dbReference type="Pfam" id="PF00072">
    <property type="entry name" value="Response_reg"/>
    <property type="match status" value="1"/>
</dbReference>
<dbReference type="PANTHER" id="PTHR44591:SF3">
    <property type="entry name" value="RESPONSE REGULATORY DOMAIN-CONTAINING PROTEIN"/>
    <property type="match status" value="1"/>
</dbReference>
<comment type="caution">
    <text evidence="4">The sequence shown here is derived from an EMBL/GenBank/DDBJ whole genome shotgun (WGS) entry which is preliminary data.</text>
</comment>
<dbReference type="PANTHER" id="PTHR44591">
    <property type="entry name" value="STRESS RESPONSE REGULATOR PROTEIN 1"/>
    <property type="match status" value="1"/>
</dbReference>
<keyword evidence="5" id="KW-1185">Reference proteome</keyword>
<gene>
    <name evidence="4" type="ORF">MNODULE_05280</name>
</gene>
<feature type="domain" description="Response regulatory" evidence="3">
    <location>
        <begin position="10"/>
        <end position="126"/>
    </location>
</feature>
<proteinExistence type="predicted"/>
<sequence>MRNLLLVHLEKDLVEALAVLTHSLLMEIHLHDCTIFTACSSHEAIEIVERQPIDLLLADYDLPEMNGLDLIRTVHIRGWKNIARIITAHACMVDYLIDISRGYGVDMVVRTPIQREELKQLLRRFLIGDSWMDRRGAGN</sequence>
<dbReference type="PROSITE" id="PS50110">
    <property type="entry name" value="RESPONSE_REGULATORY"/>
    <property type="match status" value="1"/>
</dbReference>
<feature type="modified residue" description="4-aspartylphosphate" evidence="2">
    <location>
        <position position="59"/>
    </location>
</feature>
<dbReference type="EMBL" id="VTOW01000001">
    <property type="protein sequence ID" value="NKE70154.1"/>
    <property type="molecule type" value="Genomic_DNA"/>
</dbReference>
<reference evidence="4 5" key="1">
    <citation type="journal article" date="2020" name="Nature">
        <title>Bacterial chemolithoautotrophy via manganese oxidation.</title>
        <authorList>
            <person name="Yu H."/>
            <person name="Leadbetter J.R."/>
        </authorList>
    </citation>
    <scope>NUCLEOTIDE SEQUENCE [LARGE SCALE GENOMIC DNA]</scope>
    <source>
        <strain evidence="4 5">Mn-1</strain>
    </source>
</reference>
<dbReference type="Gene3D" id="3.40.50.2300">
    <property type="match status" value="1"/>
</dbReference>